<protein>
    <recommendedName>
        <fullName evidence="2">C2H2-type domain-containing protein</fullName>
    </recommendedName>
</protein>
<dbReference type="Proteomes" id="UP000230750">
    <property type="component" value="Unassembled WGS sequence"/>
</dbReference>
<comment type="caution">
    <text evidence="3">The sequence shown here is derived from an EMBL/GenBank/DDBJ whole genome shotgun (WGS) entry which is preliminary data.</text>
</comment>
<dbReference type="AlphaFoldDB" id="A0A2G8JPI3"/>
<feature type="compositionally biased region" description="Low complexity" evidence="1">
    <location>
        <begin position="651"/>
        <end position="665"/>
    </location>
</feature>
<dbReference type="PANTHER" id="PTHR31025:SF9">
    <property type="entry name" value="SI:DKEY-286J15.1"/>
    <property type="match status" value="1"/>
</dbReference>
<feature type="domain" description="C2H2-type" evidence="2">
    <location>
        <begin position="36"/>
        <end position="59"/>
    </location>
</feature>
<feature type="compositionally biased region" description="Acidic residues" evidence="1">
    <location>
        <begin position="797"/>
        <end position="807"/>
    </location>
</feature>
<evidence type="ECO:0000256" key="1">
    <source>
        <dbReference type="SAM" id="MobiDB-lite"/>
    </source>
</evidence>
<dbReference type="EMBL" id="MRZV01001473">
    <property type="protein sequence ID" value="PIK37629.1"/>
    <property type="molecule type" value="Genomic_DNA"/>
</dbReference>
<accession>A0A2G8JPI3</accession>
<reference evidence="3 4" key="1">
    <citation type="journal article" date="2017" name="PLoS Biol.">
        <title>The sea cucumber genome provides insights into morphological evolution and visceral regeneration.</title>
        <authorList>
            <person name="Zhang X."/>
            <person name="Sun L."/>
            <person name="Yuan J."/>
            <person name="Sun Y."/>
            <person name="Gao Y."/>
            <person name="Zhang L."/>
            <person name="Li S."/>
            <person name="Dai H."/>
            <person name="Hamel J.F."/>
            <person name="Liu C."/>
            <person name="Yu Y."/>
            <person name="Liu S."/>
            <person name="Lin W."/>
            <person name="Guo K."/>
            <person name="Jin S."/>
            <person name="Xu P."/>
            <person name="Storey K.B."/>
            <person name="Huan P."/>
            <person name="Zhang T."/>
            <person name="Zhou Y."/>
            <person name="Zhang J."/>
            <person name="Lin C."/>
            <person name="Li X."/>
            <person name="Xing L."/>
            <person name="Huo D."/>
            <person name="Sun M."/>
            <person name="Wang L."/>
            <person name="Mercier A."/>
            <person name="Li F."/>
            <person name="Yang H."/>
            <person name="Xiang J."/>
        </authorList>
    </citation>
    <scope>NUCLEOTIDE SEQUENCE [LARGE SCALE GENOMIC DNA]</scope>
    <source>
        <strain evidence="3">Shaxun</strain>
        <tissue evidence="3">Muscle</tissue>
    </source>
</reference>
<sequence>MLQVSGYITMASVEALLGHLKYIHGIHSGTGTKLVCMQDNCYATFNKVFCFKRHLLEIHCREETNVSNCHGEVHAIVAGTGQPEMPAVCNIEDSSGGDNDIGDMDLDEQIEEDMDVDVISDAIITFIATLKSYNSIPYSASNEIVNQVRELLKTVVMTLKKKTEKKLKAFQTELGWKDNQVQEILNCFQGMDLFAELSSEYKQIKYLKLKNALVLPEEKIIGQNFQSEVNRNDGVAMQVLKNDTYQYVPLSKLLKRILEQPGVMPLILQQCITPIPGEIATFLDGKLVKKQPPIGDTNCPEIKLLLYSDEFETANPLGSKKCMHKLCAFYINILNLPQDLQCNLNNIHLLALVKSAILSEYGMDTVLYQIKEDLHVLYEHGLELNCPDYAGIVKPKLFQVIGDNLGLHNMLGFAGSFSANYYCRFCKVHRMRAEILLQEECNLLRNKISYETDIAENNLSTTGLSRSSVLNELPYYHVLENASVDVMHDIFEGIAPLEVKLILKQLIDNGSFTLEEINERISSFSYGFTDKRNQPTLIHQNSLRNPSGSSGQTASQMMCLVFTLPLIIGDKVMVDSDVWELLLMLLDIIKLVMSRTVDSNTTSNDCNAAFYVKPSSEDDITIEMGPPSTSMPDGTKVPHSPGSRTTDPVSSEESPSGESSSSASSDGFQPRIYFDVINILKLSARGQSVITSIRKDGLLTPSNRRILVASCVAELVLRFGHKPSSFQKESLAKAVVVAFPCLKDSRGRGHEAFYTKGTSGRPASGWLEEHLKYSRKRVKKYSTTEEATSPEGKHDTDEDTADSVSEEDTQKMKTWLQHNEQPRATMEEYMLKTAKRRQRLIKSRGFKEALVEYPKILLPGMSRHKRKKGRGSMSVSAGVKAFIDIRSNVTNIKSFCGDIDETVHPQPFTVVLWDLKQKSRQFFVLIERKALPATSLLKAIDTCFKMHFVFDIEYQPDCEASWQFLQSIIYELNTAITKEISSVKAFRAY</sequence>
<name>A0A2G8JPI3_STIJA</name>
<evidence type="ECO:0000313" key="4">
    <source>
        <dbReference type="Proteomes" id="UP000230750"/>
    </source>
</evidence>
<gene>
    <name evidence="3" type="ORF">BSL78_25536</name>
</gene>
<dbReference type="OrthoDB" id="8192078at2759"/>
<dbReference type="PROSITE" id="PS00028">
    <property type="entry name" value="ZINC_FINGER_C2H2_1"/>
    <property type="match status" value="1"/>
</dbReference>
<evidence type="ECO:0000259" key="2">
    <source>
        <dbReference type="PROSITE" id="PS00028"/>
    </source>
</evidence>
<dbReference type="PANTHER" id="PTHR31025">
    <property type="entry name" value="SI:CH211-196P9.1-RELATED"/>
    <property type="match status" value="1"/>
</dbReference>
<keyword evidence="4" id="KW-1185">Reference proteome</keyword>
<dbReference type="InterPro" id="IPR013087">
    <property type="entry name" value="Znf_C2H2_type"/>
</dbReference>
<feature type="region of interest" description="Disordered" evidence="1">
    <location>
        <begin position="778"/>
        <end position="809"/>
    </location>
</feature>
<evidence type="ECO:0000313" key="3">
    <source>
        <dbReference type="EMBL" id="PIK37629.1"/>
    </source>
</evidence>
<proteinExistence type="predicted"/>
<organism evidence="3 4">
    <name type="scientific">Stichopus japonicus</name>
    <name type="common">Sea cucumber</name>
    <dbReference type="NCBI Taxonomy" id="307972"/>
    <lineage>
        <taxon>Eukaryota</taxon>
        <taxon>Metazoa</taxon>
        <taxon>Echinodermata</taxon>
        <taxon>Eleutherozoa</taxon>
        <taxon>Echinozoa</taxon>
        <taxon>Holothuroidea</taxon>
        <taxon>Aspidochirotacea</taxon>
        <taxon>Aspidochirotida</taxon>
        <taxon>Stichopodidae</taxon>
        <taxon>Apostichopus</taxon>
    </lineage>
</organism>
<feature type="region of interest" description="Disordered" evidence="1">
    <location>
        <begin position="618"/>
        <end position="666"/>
    </location>
</feature>